<reference evidence="1 2" key="1">
    <citation type="submission" date="2019-05" db="EMBL/GenBank/DDBJ databases">
        <title>Emergence of the Ug99 lineage of the wheat stem rust pathogen through somatic hybridization.</title>
        <authorList>
            <person name="Li F."/>
            <person name="Upadhyaya N.M."/>
            <person name="Sperschneider J."/>
            <person name="Matny O."/>
            <person name="Nguyen-Phuc H."/>
            <person name="Mago R."/>
            <person name="Raley C."/>
            <person name="Miller M.E."/>
            <person name="Silverstein K.A.T."/>
            <person name="Henningsen E."/>
            <person name="Hirsch C.D."/>
            <person name="Visser B."/>
            <person name="Pretorius Z.A."/>
            <person name="Steffenson B.J."/>
            <person name="Schwessinger B."/>
            <person name="Dodds P.N."/>
            <person name="Figueroa M."/>
        </authorList>
    </citation>
    <scope>NUCLEOTIDE SEQUENCE [LARGE SCALE GENOMIC DNA]</scope>
    <source>
        <strain evidence="1 2">Ug99</strain>
    </source>
</reference>
<proteinExistence type="predicted"/>
<comment type="caution">
    <text evidence="1">The sequence shown here is derived from an EMBL/GenBank/DDBJ whole genome shotgun (WGS) entry which is preliminary data.</text>
</comment>
<dbReference type="Proteomes" id="UP000325313">
    <property type="component" value="Unassembled WGS sequence"/>
</dbReference>
<evidence type="ECO:0000313" key="2">
    <source>
        <dbReference type="Proteomes" id="UP000325313"/>
    </source>
</evidence>
<organism evidence="1 2">
    <name type="scientific">Puccinia graminis f. sp. tritici</name>
    <dbReference type="NCBI Taxonomy" id="56615"/>
    <lineage>
        <taxon>Eukaryota</taxon>
        <taxon>Fungi</taxon>
        <taxon>Dikarya</taxon>
        <taxon>Basidiomycota</taxon>
        <taxon>Pucciniomycotina</taxon>
        <taxon>Pucciniomycetes</taxon>
        <taxon>Pucciniales</taxon>
        <taxon>Pucciniaceae</taxon>
        <taxon>Puccinia</taxon>
    </lineage>
</organism>
<dbReference type="EMBL" id="VDEP01000310">
    <property type="protein sequence ID" value="KAA1106682.1"/>
    <property type="molecule type" value="Genomic_DNA"/>
</dbReference>
<dbReference type="AlphaFoldDB" id="A0A5B0Q0F6"/>
<accession>A0A5B0Q0F6</accession>
<name>A0A5B0Q0F6_PUCGR</name>
<gene>
    <name evidence="1" type="ORF">PGTUg99_004509</name>
</gene>
<protein>
    <submittedName>
        <fullName evidence="1">Uncharacterized protein</fullName>
    </submittedName>
</protein>
<evidence type="ECO:0000313" key="1">
    <source>
        <dbReference type="EMBL" id="KAA1106682.1"/>
    </source>
</evidence>
<sequence length="200" mass="24024">MKTLLRISDKKINLEGNPLFSKQLIQRLQIILETNLRSCVHKTRTLDIKIIIQFVKDVTKTAHLLIIIYLSLFKQHRDEVFTLKDSENILEFINETWWGIYEDSPEFNNKDWAKKVSKLFKFQWFQGTNYYIFTERRCLQTFSHNLLIHWKERTGKFSDCSRGYQKTENDMLVGLINMMVFHSNHETIMNNVSKKRTREN</sequence>